<evidence type="ECO:0000256" key="7">
    <source>
        <dbReference type="SAM" id="MobiDB-lite"/>
    </source>
</evidence>
<dbReference type="CDD" id="cd14066">
    <property type="entry name" value="STKc_IRAK"/>
    <property type="match status" value="1"/>
</dbReference>
<dbReference type="GO" id="GO:0004674">
    <property type="term" value="F:protein serine/threonine kinase activity"/>
    <property type="evidence" value="ECO:0007669"/>
    <property type="project" value="UniProtKB-KW"/>
</dbReference>
<feature type="region of interest" description="Disordered" evidence="7">
    <location>
        <begin position="79"/>
        <end position="109"/>
    </location>
</feature>
<dbReference type="Gene3D" id="1.10.510.10">
    <property type="entry name" value="Transferase(Phosphotransferase) domain 1"/>
    <property type="match status" value="1"/>
</dbReference>
<organism evidence="9 10">
    <name type="scientific">Ziziphus jujuba</name>
    <name type="common">Chinese jujube</name>
    <name type="synonym">Ziziphus sativa</name>
    <dbReference type="NCBI Taxonomy" id="326968"/>
    <lineage>
        <taxon>Eukaryota</taxon>
        <taxon>Viridiplantae</taxon>
        <taxon>Streptophyta</taxon>
        <taxon>Embryophyta</taxon>
        <taxon>Tracheophyta</taxon>
        <taxon>Spermatophyta</taxon>
        <taxon>Magnoliopsida</taxon>
        <taxon>eudicotyledons</taxon>
        <taxon>Gunneridae</taxon>
        <taxon>Pentapetalae</taxon>
        <taxon>rosids</taxon>
        <taxon>fabids</taxon>
        <taxon>Rosales</taxon>
        <taxon>Rhamnaceae</taxon>
        <taxon>Paliureae</taxon>
        <taxon>Ziziphus</taxon>
    </lineage>
</organism>
<evidence type="ECO:0000259" key="8">
    <source>
        <dbReference type="PROSITE" id="PS50011"/>
    </source>
</evidence>
<evidence type="ECO:0000256" key="4">
    <source>
        <dbReference type="ARBA" id="ARBA00022840"/>
    </source>
</evidence>
<keyword evidence="3 10" id="KW-0418">Kinase</keyword>
<dbReference type="Proteomes" id="UP001652623">
    <property type="component" value="Chromosome 5"/>
</dbReference>
<dbReference type="PROSITE" id="PS50011">
    <property type="entry name" value="PROTEIN_KINASE_DOM"/>
    <property type="match status" value="1"/>
</dbReference>
<comment type="similarity">
    <text evidence="6">Belongs to the protein kinase superfamily.</text>
</comment>
<dbReference type="InterPro" id="IPR011009">
    <property type="entry name" value="Kinase-like_dom_sf"/>
</dbReference>
<accession>A0A6P4AJG7</accession>
<keyword evidence="4 5" id="KW-0067">ATP-binding</keyword>
<dbReference type="PANTHER" id="PTHR45621">
    <property type="entry name" value="OS01G0588500 PROTEIN-RELATED"/>
    <property type="match status" value="1"/>
</dbReference>
<dbReference type="Gene3D" id="3.30.200.20">
    <property type="entry name" value="Phosphorylase Kinase, domain 1"/>
    <property type="match status" value="1"/>
</dbReference>
<keyword evidence="6" id="KW-0723">Serine/threonine-protein kinase</keyword>
<dbReference type="GO" id="GO:0005524">
    <property type="term" value="F:ATP binding"/>
    <property type="evidence" value="ECO:0007669"/>
    <property type="project" value="UniProtKB-UniRule"/>
</dbReference>
<feature type="compositionally biased region" description="Basic and acidic residues" evidence="7">
    <location>
        <begin position="79"/>
        <end position="92"/>
    </location>
</feature>
<feature type="domain" description="Protein kinase" evidence="8">
    <location>
        <begin position="138"/>
        <end position="424"/>
    </location>
</feature>
<dbReference type="Pfam" id="PF00069">
    <property type="entry name" value="Pkinase"/>
    <property type="match status" value="1"/>
</dbReference>
<reference evidence="10" key="1">
    <citation type="submission" date="2025-08" db="UniProtKB">
        <authorList>
            <consortium name="RefSeq"/>
        </authorList>
    </citation>
    <scope>IDENTIFICATION</scope>
    <source>
        <tissue evidence="10">Seedling</tissue>
    </source>
</reference>
<dbReference type="PROSITE" id="PS00108">
    <property type="entry name" value="PROTEIN_KINASE_ST"/>
    <property type="match status" value="1"/>
</dbReference>
<dbReference type="InterPro" id="IPR017441">
    <property type="entry name" value="Protein_kinase_ATP_BS"/>
</dbReference>
<dbReference type="FunCoup" id="A0A6P4AJG7">
    <property type="interactions" value="90"/>
</dbReference>
<dbReference type="RefSeq" id="XP_015897848.3">
    <property type="nucleotide sequence ID" value="XM_016042362.4"/>
</dbReference>
<keyword evidence="9" id="KW-1185">Reference proteome</keyword>
<protein>
    <submittedName>
        <fullName evidence="10">Probable serine/threonine-protein kinase PBL19</fullName>
    </submittedName>
</protein>
<dbReference type="InParanoid" id="A0A6P4AJG7"/>
<evidence type="ECO:0000256" key="2">
    <source>
        <dbReference type="ARBA" id="ARBA00022741"/>
    </source>
</evidence>
<evidence type="ECO:0000256" key="5">
    <source>
        <dbReference type="PROSITE-ProRule" id="PRU10141"/>
    </source>
</evidence>
<dbReference type="KEGG" id="zju:107431452"/>
<evidence type="ECO:0000256" key="3">
    <source>
        <dbReference type="ARBA" id="ARBA00022777"/>
    </source>
</evidence>
<name>A0A6P4AJG7_ZIZJJ</name>
<feature type="binding site" evidence="5">
    <location>
        <position position="173"/>
    </location>
    <ligand>
        <name>ATP</name>
        <dbReference type="ChEBI" id="CHEBI:30616"/>
    </ligand>
</feature>
<sequence>MVQSWENRLYCFLPISTCQNPKTILLVLPSYHIHMFHRQSQANEENQEISNLDLRSCCRSLNAMKCFYYFKDRGRSRERRSAPELKERKKSDCSAGDRITKSSCSANSPRGIPELYEEKAHNLRVFTFAELRNATHNFSRLLKIGEGGFGSVYKGSIKPADGNGEQVVVAIKKLNKDGLQGHKQWVAEVQFLGVVEHPNLVKLIGYCAMDGERGIQRLLVYEYMPNRSLEDHLFNKAYAALPWEKRLEIVLGAAEGLAYLHEGLEVQVIYRDFKSSNVLLDENFRPKLSDFGLAREGPMAGHTHVSTAVVGTYGYAAPDYIETGHLTAKSDVWSFGVVLYEVLTGRRSLERNRPRTEQKLLEWVKQFPPDSKKFSLIMDPRLESQYSSSAARKIAKLADNCLLKSAKDRPTMSLVVETLKHIMQVPEDGNSAENEISPESIENNQIDSETKPRRVETTESWKRRMTHLEKLGEQVESASRRRFMIMQRAKVT</sequence>
<proteinExistence type="inferred from homology"/>
<dbReference type="InterPro" id="IPR008271">
    <property type="entry name" value="Ser/Thr_kinase_AS"/>
</dbReference>
<evidence type="ECO:0000313" key="10">
    <source>
        <dbReference type="RefSeq" id="XP_015897848.3"/>
    </source>
</evidence>
<gene>
    <name evidence="10" type="primary">LOC107431452</name>
</gene>
<evidence type="ECO:0000256" key="6">
    <source>
        <dbReference type="RuleBase" id="RU000304"/>
    </source>
</evidence>
<evidence type="ECO:0000313" key="9">
    <source>
        <dbReference type="Proteomes" id="UP001652623"/>
    </source>
</evidence>
<dbReference type="PROSITE" id="PS00107">
    <property type="entry name" value="PROTEIN_KINASE_ATP"/>
    <property type="match status" value="1"/>
</dbReference>
<dbReference type="SUPFAM" id="SSF56112">
    <property type="entry name" value="Protein kinase-like (PK-like)"/>
    <property type="match status" value="1"/>
</dbReference>
<dbReference type="InterPro" id="IPR000719">
    <property type="entry name" value="Prot_kinase_dom"/>
</dbReference>
<keyword evidence="2 5" id="KW-0547">Nucleotide-binding</keyword>
<dbReference type="InterPro" id="IPR050823">
    <property type="entry name" value="Plant_Ser_Thr_Prot_Kinase"/>
</dbReference>
<dbReference type="GeneID" id="107431452"/>
<keyword evidence="1" id="KW-0808">Transferase</keyword>
<evidence type="ECO:0000256" key="1">
    <source>
        <dbReference type="ARBA" id="ARBA00022679"/>
    </source>
</evidence>
<dbReference type="AlphaFoldDB" id="A0A6P4AJG7"/>